<dbReference type="OrthoDB" id="656942at2"/>
<dbReference type="STRING" id="502025.Hoch_4548"/>
<keyword evidence="3" id="KW-1185">Reference proteome</keyword>
<gene>
    <name evidence="2" type="ordered locus">Hoch_4548</name>
</gene>
<accession>D0LQ03</accession>
<dbReference type="AlphaFoldDB" id="D0LQ03"/>
<evidence type="ECO:0000313" key="3">
    <source>
        <dbReference type="Proteomes" id="UP000001880"/>
    </source>
</evidence>
<dbReference type="HOGENOM" id="CLU_097425_1_0_7"/>
<keyword evidence="2" id="KW-0449">Lipoprotein</keyword>
<dbReference type="InterPro" id="IPR036280">
    <property type="entry name" value="Multihaem_cyt_sf"/>
</dbReference>
<dbReference type="EMBL" id="CP001804">
    <property type="protein sequence ID" value="ACY17040.1"/>
    <property type="molecule type" value="Genomic_DNA"/>
</dbReference>
<feature type="signal peptide" evidence="1">
    <location>
        <begin position="1"/>
        <end position="22"/>
    </location>
</feature>
<keyword evidence="1" id="KW-0732">Signal</keyword>
<feature type="chain" id="PRO_5003011547" evidence="1">
    <location>
        <begin position="23"/>
        <end position="213"/>
    </location>
</feature>
<evidence type="ECO:0000313" key="2">
    <source>
        <dbReference type="EMBL" id="ACY17040.1"/>
    </source>
</evidence>
<dbReference type="SUPFAM" id="SSF48695">
    <property type="entry name" value="Multiheme cytochromes"/>
    <property type="match status" value="1"/>
</dbReference>
<name>D0LQ03_HALO1</name>
<dbReference type="PROSITE" id="PS51257">
    <property type="entry name" value="PROKAR_LIPOPROTEIN"/>
    <property type="match status" value="1"/>
</dbReference>
<proteinExistence type="predicted"/>
<dbReference type="KEGG" id="hoh:Hoch_4548"/>
<sequence>MRRASVAALSVAGLLAGALAGASCKRDAAPEQPSTSPALPSDRGLRGLAEFDGLAGEERALALFDEVGKVILHPRCVNCHPSSERPTQGEDGVPHQPLVLGLNDGTGADGLPCTACHGETNFRNVPGNPKWHLAPIEMAWQGRTLGEICAQISDPARNGGKDMAELAHHMAEDELVAYGWNPPEHLEPAPGNQALFGQLFQAWIDAGAVCPQP</sequence>
<organism evidence="2 3">
    <name type="scientific">Haliangium ochraceum (strain DSM 14365 / JCM 11303 / SMP-2)</name>
    <dbReference type="NCBI Taxonomy" id="502025"/>
    <lineage>
        <taxon>Bacteria</taxon>
        <taxon>Pseudomonadati</taxon>
        <taxon>Myxococcota</taxon>
        <taxon>Polyangia</taxon>
        <taxon>Haliangiales</taxon>
        <taxon>Kofleriaceae</taxon>
        <taxon>Haliangium</taxon>
    </lineage>
</organism>
<dbReference type="RefSeq" id="WP_012829638.1">
    <property type="nucleotide sequence ID" value="NC_013440.1"/>
</dbReference>
<evidence type="ECO:0000256" key="1">
    <source>
        <dbReference type="SAM" id="SignalP"/>
    </source>
</evidence>
<dbReference type="Proteomes" id="UP000001880">
    <property type="component" value="Chromosome"/>
</dbReference>
<dbReference type="eggNOG" id="ENOG50309KP">
    <property type="taxonomic scope" value="Bacteria"/>
</dbReference>
<protein>
    <submittedName>
        <fullName evidence="2">Putative lipoprotein</fullName>
    </submittedName>
</protein>
<reference evidence="2 3" key="1">
    <citation type="journal article" date="2010" name="Stand. Genomic Sci.">
        <title>Complete genome sequence of Haliangium ochraceum type strain (SMP-2).</title>
        <authorList>
            <consortium name="US DOE Joint Genome Institute (JGI-PGF)"/>
            <person name="Ivanova N."/>
            <person name="Daum C."/>
            <person name="Lang E."/>
            <person name="Abt B."/>
            <person name="Kopitz M."/>
            <person name="Saunders E."/>
            <person name="Lapidus A."/>
            <person name="Lucas S."/>
            <person name="Glavina Del Rio T."/>
            <person name="Nolan M."/>
            <person name="Tice H."/>
            <person name="Copeland A."/>
            <person name="Cheng J.F."/>
            <person name="Chen F."/>
            <person name="Bruce D."/>
            <person name="Goodwin L."/>
            <person name="Pitluck S."/>
            <person name="Mavromatis K."/>
            <person name="Pati A."/>
            <person name="Mikhailova N."/>
            <person name="Chen A."/>
            <person name="Palaniappan K."/>
            <person name="Land M."/>
            <person name="Hauser L."/>
            <person name="Chang Y.J."/>
            <person name="Jeffries C.D."/>
            <person name="Detter J.C."/>
            <person name="Brettin T."/>
            <person name="Rohde M."/>
            <person name="Goker M."/>
            <person name="Bristow J."/>
            <person name="Markowitz V."/>
            <person name="Eisen J.A."/>
            <person name="Hugenholtz P."/>
            <person name="Kyrpides N.C."/>
            <person name="Klenk H.P."/>
        </authorList>
    </citation>
    <scope>NUCLEOTIDE SEQUENCE [LARGE SCALE GENOMIC DNA]</scope>
    <source>
        <strain evidence="3">DSM 14365 / CIP 107738 / JCM 11303 / AJ 13395 / SMP-2</strain>
    </source>
</reference>